<comment type="caution">
    <text evidence="3">The sequence shown here is derived from an EMBL/GenBank/DDBJ whole genome shotgun (WGS) entry which is preliminary data.</text>
</comment>
<evidence type="ECO:0000256" key="1">
    <source>
        <dbReference type="SAM" id="MobiDB-lite"/>
    </source>
</evidence>
<dbReference type="Proteomes" id="UP000233654">
    <property type="component" value="Unassembled WGS sequence"/>
</dbReference>
<feature type="compositionally biased region" description="Basic and acidic residues" evidence="1">
    <location>
        <begin position="15"/>
        <end position="28"/>
    </location>
</feature>
<evidence type="ECO:0000259" key="2">
    <source>
        <dbReference type="Pfam" id="PF08241"/>
    </source>
</evidence>
<protein>
    <recommendedName>
        <fullName evidence="2">Methyltransferase type 11 domain-containing protein</fullName>
    </recommendedName>
</protein>
<dbReference type="Gene3D" id="3.40.50.150">
    <property type="entry name" value="Vaccinia Virus protein VP39"/>
    <property type="match status" value="1"/>
</dbReference>
<evidence type="ECO:0000313" key="3">
    <source>
        <dbReference type="EMBL" id="PKQ28959.1"/>
    </source>
</evidence>
<dbReference type="CDD" id="cd02440">
    <property type="entry name" value="AdoMet_MTases"/>
    <property type="match status" value="1"/>
</dbReference>
<organism evidence="3 4">
    <name type="scientific">Candidatus Anoxymicrobium japonicum</name>
    <dbReference type="NCBI Taxonomy" id="2013648"/>
    <lineage>
        <taxon>Bacteria</taxon>
        <taxon>Bacillati</taxon>
        <taxon>Actinomycetota</taxon>
        <taxon>Candidatus Geothermincolia</taxon>
        <taxon>Candidatus Geothermincolales</taxon>
        <taxon>Candidatus Anoxymicrobiaceae</taxon>
        <taxon>Candidatus Anoxymicrobium</taxon>
    </lineage>
</organism>
<dbReference type="SUPFAM" id="SSF53335">
    <property type="entry name" value="S-adenosyl-L-methionine-dependent methyltransferases"/>
    <property type="match status" value="1"/>
</dbReference>
<dbReference type="GO" id="GO:0008757">
    <property type="term" value="F:S-adenosylmethionine-dependent methyltransferase activity"/>
    <property type="evidence" value="ECO:0007669"/>
    <property type="project" value="InterPro"/>
</dbReference>
<evidence type="ECO:0000313" key="4">
    <source>
        <dbReference type="Proteomes" id="UP000233654"/>
    </source>
</evidence>
<reference evidence="3 4" key="1">
    <citation type="journal article" date="2017" name="ISME J.">
        <title>Potential for microbial H2 and metal transformations associated with novel bacteria and archaea in deep terrestrial subsurface sediments.</title>
        <authorList>
            <person name="Hernsdorf A.W."/>
            <person name="Amano Y."/>
            <person name="Miyakawa K."/>
            <person name="Ise K."/>
            <person name="Suzuki Y."/>
            <person name="Anantharaman K."/>
            <person name="Probst A."/>
            <person name="Burstein D."/>
            <person name="Thomas B.C."/>
            <person name="Banfield J.F."/>
        </authorList>
    </citation>
    <scope>NUCLEOTIDE SEQUENCE [LARGE SCALE GENOMIC DNA]</scope>
    <source>
        <strain evidence="3">HGW-Actinobacteria-3</strain>
    </source>
</reference>
<dbReference type="Pfam" id="PF08241">
    <property type="entry name" value="Methyltransf_11"/>
    <property type="match status" value="1"/>
</dbReference>
<sequence length="555" mass="61193">MTEKPSRGQKVGRVWSEDAARRARGRAEPRVDWSTSPAIQKIINRRVSGSPDIDWLEWLLQKYVPSTLSLGFSIGCGSGVLERDAISRGICQRMVGCDIAEGAIEKAKENAGDLAITYELFDLESGALPSESYDVAFASATLHHVNRLGHCAEELHGALKQSGLLVVSEFVGPARFQWTPEQLRIVTDIYSLLPWRYRFNYQSGGTVAHVMRPHLCSMVKDDPSEAVRSADIESALEPYFELLESRPIGGTILNPLLGGIMENFDEESEVDLAFLNAVAALEDALMEKCALESDFKIMVYRRRECSSPSEAYLEAEQARGDRISEQERRIERLLEETGLLSVENEKIEAELARVRGFAGEAGQAVARAVAENARLKSGVVFRVIRALRGSEAAPPPTGPPDAEGGVEELQVDNRRDVPAPFGEGSFLASDLARAALRYVAEAPGGNDEDMTRSLAALEVYADAVLASKGIVPAARSIRDIAVLQDMEIDRLTRGITALREYSQSLSREIGSVYAQMDGARLDRERLAAEREVLRKRGPLMYWRLFKLKANSSHLS</sequence>
<gene>
    <name evidence="3" type="ORF">CVT63_00125</name>
</gene>
<name>A0A2N3G8C0_9ACTN</name>
<dbReference type="AlphaFoldDB" id="A0A2N3G8C0"/>
<dbReference type="PANTHER" id="PTHR43861:SF1">
    <property type="entry name" value="TRANS-ACONITATE 2-METHYLTRANSFERASE"/>
    <property type="match status" value="1"/>
</dbReference>
<dbReference type="EMBL" id="PHEX01000001">
    <property type="protein sequence ID" value="PKQ28959.1"/>
    <property type="molecule type" value="Genomic_DNA"/>
</dbReference>
<accession>A0A2N3G8C0</accession>
<dbReference type="InterPro" id="IPR013216">
    <property type="entry name" value="Methyltransf_11"/>
</dbReference>
<feature type="region of interest" description="Disordered" evidence="1">
    <location>
        <begin position="1"/>
        <end position="28"/>
    </location>
</feature>
<feature type="domain" description="Methyltransferase type 11" evidence="2">
    <location>
        <begin position="74"/>
        <end position="167"/>
    </location>
</feature>
<proteinExistence type="predicted"/>
<dbReference type="PANTHER" id="PTHR43861">
    <property type="entry name" value="TRANS-ACONITATE 2-METHYLTRANSFERASE-RELATED"/>
    <property type="match status" value="1"/>
</dbReference>
<dbReference type="InterPro" id="IPR029063">
    <property type="entry name" value="SAM-dependent_MTases_sf"/>
</dbReference>